<evidence type="ECO:0000256" key="2">
    <source>
        <dbReference type="SAM" id="Phobius"/>
    </source>
</evidence>
<keyword evidence="2" id="KW-0472">Membrane</keyword>
<name>A0ABR8FN11_9NOST</name>
<keyword evidence="4" id="KW-1185">Reference proteome</keyword>
<feature type="transmembrane region" description="Helical" evidence="2">
    <location>
        <begin position="43"/>
        <end position="61"/>
    </location>
</feature>
<evidence type="ECO:0000313" key="4">
    <source>
        <dbReference type="Proteomes" id="UP000640531"/>
    </source>
</evidence>
<sequence>MIFSNLIMTLESCYLHLGLAPIKATAKVLTPVQTPLIFSSPKFLLALLCGVFMAFAFQLLFTNLSVAAGISAIGTGAYSDVDDTQTLGGSIRKVEAKIGTWAIFSSSIALFIACFLAVKLSLIQSAFLGAIIGVVIWSTYFTVIMWLGSNAVGSLIGSFVSTVTNGIQGLLGTATSAIGANVAQRQMVSTAEEITAAVRRELTSGFDADSIRNTLQSSLSSLQLPQLDVKEIRSQFDQLLKDVDLRDIGNSELLKNINRQTFVDLISSRTDFSQEEVNKIADQLEDAWKQVLNRQNTTGKVLDLLKSASPEELKSEKLGERLQQLITVGGNGKQTNGVLKQAIQYGLGAAGTAVLERANISDINVQEITTELQKIGSKAQDVDVNKIIEQLKQVLNKTSEQASKLGTQLGGRLSTQPQNNIKADVEEYILNSFPWHFNHLTIQDEFREVIYDPNANPSNVRHNLEEINQDYFSNLLQQRADINEDRKREIAEQLENIRQEVLPIVQQAEKQEKSQNLRSQIEDYLRNANKEELNPEGIERNFGVILEDPEAGFEDLQERLSEFNRDTFLPLLQQRQDISEEENNNIIGQLESTRENIINRARELQEQARNKADELRQRVEDYLRNTNKEELNPDAIKRDFQVLLEDPQAGINLLRSRLSQFDRDTLVQLLSQRQDLSEEEINQTLNSLERVRDNILQAPQKVGEKAQEQYEQTTTAIREYLRNTNLEELNPEGIQRDLQQLLNDPREGAVALRNRLSQFDRETLVKLLAGREDLSEEQVNQIIDSVQQAIANIIKAPQRLAQRTTKQVLDFEANLENYLRNTNKEELNPEGIKRDLQLLLSSPRAGIGTLGERVSRIDRSTLVALLSQREDISEEEANRIVDQIESVRDSIVQQFEQIQQRMRSLVDSVFGRVRDYLNALDRPELSYEGIQHDVAKIFDDPQAGFEALRDRLSQFDRDTLVALLSSRSDISPEQANQIINRVESARDSVLHRAERIQQETQRRLQAIREQAKQQAIDSKKALADAAWWLFNAAVVSLVASAIGGVLAVITPNLFV</sequence>
<proteinExistence type="predicted"/>
<keyword evidence="2" id="KW-1133">Transmembrane helix</keyword>
<dbReference type="RefSeq" id="WP_190717532.1">
    <property type="nucleotide sequence ID" value="NZ_JACJST010000021.1"/>
</dbReference>
<accession>A0ABR8FN11</accession>
<comment type="caution">
    <text evidence="3">The sequence shown here is derived from an EMBL/GenBank/DDBJ whole genome shotgun (WGS) entry which is preliminary data.</text>
</comment>
<feature type="coiled-coil region" evidence="1">
    <location>
        <begin position="480"/>
        <end position="534"/>
    </location>
</feature>
<keyword evidence="1" id="KW-0175">Coiled coil</keyword>
<gene>
    <name evidence="3" type="ORF">H6G59_19800</name>
</gene>
<reference evidence="3 4" key="1">
    <citation type="journal article" date="2020" name="ISME J.">
        <title>Comparative genomics reveals insights into cyanobacterial evolution and habitat adaptation.</title>
        <authorList>
            <person name="Chen M.Y."/>
            <person name="Teng W.K."/>
            <person name="Zhao L."/>
            <person name="Hu C.X."/>
            <person name="Zhou Y.K."/>
            <person name="Han B.P."/>
            <person name="Song L.R."/>
            <person name="Shu W.S."/>
        </authorList>
    </citation>
    <scope>NUCLEOTIDE SEQUENCE [LARGE SCALE GENOMIC DNA]</scope>
    <source>
        <strain evidence="3 4">FACHB-196</strain>
    </source>
</reference>
<dbReference type="EMBL" id="JACJST010000021">
    <property type="protein sequence ID" value="MBD2570101.1"/>
    <property type="molecule type" value="Genomic_DNA"/>
</dbReference>
<feature type="coiled-coil region" evidence="1">
    <location>
        <begin position="587"/>
        <end position="632"/>
    </location>
</feature>
<feature type="transmembrane region" description="Helical" evidence="2">
    <location>
        <begin position="98"/>
        <end position="118"/>
    </location>
</feature>
<feature type="transmembrane region" description="Helical" evidence="2">
    <location>
        <begin position="125"/>
        <end position="148"/>
    </location>
</feature>
<keyword evidence="2" id="KW-0812">Transmembrane</keyword>
<evidence type="ECO:0000256" key="1">
    <source>
        <dbReference type="SAM" id="Coils"/>
    </source>
</evidence>
<organism evidence="3 4">
    <name type="scientific">Anabaena lutea FACHB-196</name>
    <dbReference type="NCBI Taxonomy" id="2692881"/>
    <lineage>
        <taxon>Bacteria</taxon>
        <taxon>Bacillati</taxon>
        <taxon>Cyanobacteriota</taxon>
        <taxon>Cyanophyceae</taxon>
        <taxon>Nostocales</taxon>
        <taxon>Nostocaceae</taxon>
        <taxon>Anabaena</taxon>
    </lineage>
</organism>
<dbReference type="Proteomes" id="UP000640531">
    <property type="component" value="Unassembled WGS sequence"/>
</dbReference>
<protein>
    <submittedName>
        <fullName evidence="3">MFS transporter</fullName>
    </submittedName>
</protein>
<feature type="transmembrane region" description="Helical" evidence="2">
    <location>
        <begin position="1025"/>
        <end position="1049"/>
    </location>
</feature>
<feature type="coiled-coil region" evidence="1">
    <location>
        <begin position="979"/>
        <end position="1010"/>
    </location>
</feature>
<evidence type="ECO:0000313" key="3">
    <source>
        <dbReference type="EMBL" id="MBD2570101.1"/>
    </source>
</evidence>